<evidence type="ECO:0000313" key="2">
    <source>
        <dbReference type="EMBL" id="GFO05353.1"/>
    </source>
</evidence>
<proteinExistence type="predicted"/>
<evidence type="ECO:0000313" key="3">
    <source>
        <dbReference type="Proteomes" id="UP000735302"/>
    </source>
</evidence>
<dbReference type="AlphaFoldDB" id="A0AAV4AFM4"/>
<dbReference type="EMBL" id="BLXT01003748">
    <property type="protein sequence ID" value="GFO05353.1"/>
    <property type="molecule type" value="Genomic_DNA"/>
</dbReference>
<protein>
    <submittedName>
        <fullName evidence="2">Uncharacterized protein</fullName>
    </submittedName>
</protein>
<sequence>MGENLIILVCLEEQGDTDGSRLDDVACFAIQATSAGPRCASVCRSARDNDDDHDDRDDKLQEEEVPPRTMMTCCLAALGQLLCQYTLLSGETLWGREVM</sequence>
<organism evidence="2 3">
    <name type="scientific">Plakobranchus ocellatus</name>
    <dbReference type="NCBI Taxonomy" id="259542"/>
    <lineage>
        <taxon>Eukaryota</taxon>
        <taxon>Metazoa</taxon>
        <taxon>Spiralia</taxon>
        <taxon>Lophotrochozoa</taxon>
        <taxon>Mollusca</taxon>
        <taxon>Gastropoda</taxon>
        <taxon>Heterobranchia</taxon>
        <taxon>Euthyneura</taxon>
        <taxon>Panpulmonata</taxon>
        <taxon>Sacoglossa</taxon>
        <taxon>Placobranchoidea</taxon>
        <taxon>Plakobranchidae</taxon>
        <taxon>Plakobranchus</taxon>
    </lineage>
</organism>
<gene>
    <name evidence="2" type="ORF">PoB_003185800</name>
</gene>
<evidence type="ECO:0000256" key="1">
    <source>
        <dbReference type="SAM" id="MobiDB-lite"/>
    </source>
</evidence>
<name>A0AAV4AFM4_9GAST</name>
<feature type="region of interest" description="Disordered" evidence="1">
    <location>
        <begin position="45"/>
        <end position="64"/>
    </location>
</feature>
<feature type="compositionally biased region" description="Acidic residues" evidence="1">
    <location>
        <begin position="51"/>
        <end position="64"/>
    </location>
</feature>
<accession>A0AAV4AFM4</accession>
<dbReference type="Proteomes" id="UP000735302">
    <property type="component" value="Unassembled WGS sequence"/>
</dbReference>
<keyword evidence="3" id="KW-1185">Reference proteome</keyword>
<reference evidence="2 3" key="1">
    <citation type="journal article" date="2021" name="Elife">
        <title>Chloroplast acquisition without the gene transfer in kleptoplastic sea slugs, Plakobranchus ocellatus.</title>
        <authorList>
            <person name="Maeda T."/>
            <person name="Takahashi S."/>
            <person name="Yoshida T."/>
            <person name="Shimamura S."/>
            <person name="Takaki Y."/>
            <person name="Nagai Y."/>
            <person name="Toyoda A."/>
            <person name="Suzuki Y."/>
            <person name="Arimoto A."/>
            <person name="Ishii H."/>
            <person name="Satoh N."/>
            <person name="Nishiyama T."/>
            <person name="Hasebe M."/>
            <person name="Maruyama T."/>
            <person name="Minagawa J."/>
            <person name="Obokata J."/>
            <person name="Shigenobu S."/>
        </authorList>
    </citation>
    <scope>NUCLEOTIDE SEQUENCE [LARGE SCALE GENOMIC DNA]</scope>
</reference>
<comment type="caution">
    <text evidence="2">The sequence shown here is derived from an EMBL/GenBank/DDBJ whole genome shotgun (WGS) entry which is preliminary data.</text>
</comment>